<proteinExistence type="predicted"/>
<dbReference type="AlphaFoldDB" id="A0A085N0F9"/>
<gene>
    <name evidence="1" type="ORF">M514_10121</name>
</gene>
<sequence>MEKLAKLWTVPPKYIKVRTGRSPSASVTVFSTFVWSEANAVVITTTLEKSSHLRNAYLQAAMILHVLPSSMMIDVRLSPQLDKSRNGAELRASVKLSRPNRETSKVVTRHFQAVLSKQENNSLLRLKCTVCRLDSPLAAAAAAQ</sequence>
<name>A0A085N0F9_9BILA</name>
<feature type="non-terminal residue" evidence="1">
    <location>
        <position position="144"/>
    </location>
</feature>
<accession>A0A085N0F9</accession>
<dbReference type="EMBL" id="KL367584">
    <property type="protein sequence ID" value="KFD62955.1"/>
    <property type="molecule type" value="Genomic_DNA"/>
</dbReference>
<protein>
    <submittedName>
        <fullName evidence="1">Uncharacterized protein</fullName>
    </submittedName>
</protein>
<reference evidence="1" key="1">
    <citation type="journal article" date="2014" name="Nat. Genet.">
        <title>Genome and transcriptome of the porcine whipworm Trichuris suis.</title>
        <authorList>
            <person name="Jex A.R."/>
            <person name="Nejsum P."/>
            <person name="Schwarz E.M."/>
            <person name="Hu L."/>
            <person name="Young N.D."/>
            <person name="Hall R.S."/>
            <person name="Korhonen P.K."/>
            <person name="Liao S."/>
            <person name="Thamsborg S."/>
            <person name="Xia J."/>
            <person name="Xu P."/>
            <person name="Wang S."/>
            <person name="Scheerlinck J.P."/>
            <person name="Hofmann A."/>
            <person name="Sternberg P.W."/>
            <person name="Wang J."/>
            <person name="Gasser R.B."/>
        </authorList>
    </citation>
    <scope>NUCLEOTIDE SEQUENCE [LARGE SCALE GENOMIC DNA]</scope>
    <source>
        <strain evidence="1">DCEP-RM93F</strain>
    </source>
</reference>
<organism evidence="1">
    <name type="scientific">Trichuris suis</name>
    <name type="common">pig whipworm</name>
    <dbReference type="NCBI Taxonomy" id="68888"/>
    <lineage>
        <taxon>Eukaryota</taxon>
        <taxon>Metazoa</taxon>
        <taxon>Ecdysozoa</taxon>
        <taxon>Nematoda</taxon>
        <taxon>Enoplea</taxon>
        <taxon>Dorylaimia</taxon>
        <taxon>Trichinellida</taxon>
        <taxon>Trichuridae</taxon>
        <taxon>Trichuris</taxon>
    </lineage>
</organism>
<dbReference type="Proteomes" id="UP000030758">
    <property type="component" value="Unassembled WGS sequence"/>
</dbReference>
<evidence type="ECO:0000313" key="1">
    <source>
        <dbReference type="EMBL" id="KFD62955.1"/>
    </source>
</evidence>